<accession>A0A6I6JMT3</accession>
<dbReference type="InterPro" id="IPR003439">
    <property type="entry name" value="ABC_transporter-like_ATP-bd"/>
</dbReference>
<evidence type="ECO:0000313" key="11">
    <source>
        <dbReference type="Proteomes" id="UP000428328"/>
    </source>
</evidence>
<evidence type="ECO:0000259" key="8">
    <source>
        <dbReference type="PROSITE" id="PS50893"/>
    </source>
</evidence>
<feature type="transmembrane region" description="Helical" evidence="7">
    <location>
        <begin position="31"/>
        <end position="60"/>
    </location>
</feature>
<reference evidence="10 11" key="1">
    <citation type="submission" date="2019-11" db="EMBL/GenBank/DDBJ databases">
        <authorList>
            <person name="Zheng R.K."/>
            <person name="Sun C.M."/>
        </authorList>
    </citation>
    <scope>NUCLEOTIDE SEQUENCE [LARGE SCALE GENOMIC DNA]</scope>
    <source>
        <strain evidence="10 11">SRB007</strain>
    </source>
</reference>
<dbReference type="PANTHER" id="PTHR24221">
    <property type="entry name" value="ATP-BINDING CASSETTE SUB-FAMILY B"/>
    <property type="match status" value="1"/>
</dbReference>
<protein>
    <submittedName>
        <fullName evidence="10">ATP-binding cassette domain-containing protein</fullName>
    </submittedName>
</protein>
<dbReference type="InterPro" id="IPR003593">
    <property type="entry name" value="AAA+_ATPase"/>
</dbReference>
<dbReference type="InterPro" id="IPR036640">
    <property type="entry name" value="ABC1_TM_sf"/>
</dbReference>
<dbReference type="InterPro" id="IPR039421">
    <property type="entry name" value="Type_1_exporter"/>
</dbReference>
<evidence type="ECO:0000313" key="10">
    <source>
        <dbReference type="EMBL" id="QGY39004.1"/>
    </source>
</evidence>
<dbReference type="KEGG" id="psel:GM415_02245"/>
<dbReference type="PANTHER" id="PTHR24221:SF654">
    <property type="entry name" value="ATP-BINDING CASSETTE SUB-FAMILY B MEMBER 6"/>
    <property type="match status" value="1"/>
</dbReference>
<evidence type="ECO:0000256" key="7">
    <source>
        <dbReference type="SAM" id="Phobius"/>
    </source>
</evidence>
<dbReference type="SUPFAM" id="SSF90123">
    <property type="entry name" value="ABC transporter transmembrane region"/>
    <property type="match status" value="1"/>
</dbReference>
<dbReference type="InterPro" id="IPR027417">
    <property type="entry name" value="P-loop_NTPase"/>
</dbReference>
<evidence type="ECO:0000256" key="5">
    <source>
        <dbReference type="ARBA" id="ARBA00022989"/>
    </source>
</evidence>
<dbReference type="Pfam" id="PF00664">
    <property type="entry name" value="ABC_membrane"/>
    <property type="match status" value="1"/>
</dbReference>
<keyword evidence="3" id="KW-0547">Nucleotide-binding</keyword>
<dbReference type="RefSeq" id="WP_158946216.1">
    <property type="nucleotide sequence ID" value="NZ_CP046400.1"/>
</dbReference>
<name>A0A6I6JMT3_9BACT</name>
<dbReference type="PROSITE" id="PS50893">
    <property type="entry name" value="ABC_TRANSPORTER_2"/>
    <property type="match status" value="1"/>
</dbReference>
<keyword evidence="4 10" id="KW-0067">ATP-binding</keyword>
<evidence type="ECO:0000256" key="4">
    <source>
        <dbReference type="ARBA" id="ARBA00022840"/>
    </source>
</evidence>
<feature type="transmembrane region" description="Helical" evidence="7">
    <location>
        <begin position="185"/>
        <end position="206"/>
    </location>
</feature>
<dbReference type="Pfam" id="PF00005">
    <property type="entry name" value="ABC_tran"/>
    <property type="match status" value="1"/>
</dbReference>
<keyword evidence="2 7" id="KW-0812">Transmembrane</keyword>
<feature type="transmembrane region" description="Helical" evidence="7">
    <location>
        <begin position="160"/>
        <end position="179"/>
    </location>
</feature>
<keyword evidence="5 7" id="KW-1133">Transmembrane helix</keyword>
<dbReference type="GO" id="GO:0005524">
    <property type="term" value="F:ATP binding"/>
    <property type="evidence" value="ECO:0007669"/>
    <property type="project" value="UniProtKB-KW"/>
</dbReference>
<feature type="transmembrane region" description="Helical" evidence="7">
    <location>
        <begin position="281"/>
        <end position="308"/>
    </location>
</feature>
<keyword evidence="11" id="KW-1185">Reference proteome</keyword>
<gene>
    <name evidence="10" type="ORF">GM415_02245</name>
</gene>
<dbReference type="AlphaFoldDB" id="A0A6I6JMT3"/>
<keyword evidence="6 7" id="KW-0472">Membrane</keyword>
<dbReference type="Gene3D" id="1.20.1560.10">
    <property type="entry name" value="ABC transporter type 1, transmembrane domain"/>
    <property type="match status" value="1"/>
</dbReference>
<dbReference type="Gene3D" id="3.40.50.300">
    <property type="entry name" value="P-loop containing nucleotide triphosphate hydrolases"/>
    <property type="match status" value="1"/>
</dbReference>
<dbReference type="Proteomes" id="UP000428328">
    <property type="component" value="Chromosome"/>
</dbReference>
<feature type="transmembrane region" description="Helical" evidence="7">
    <location>
        <begin position="84"/>
        <end position="107"/>
    </location>
</feature>
<dbReference type="GO" id="GO:0140359">
    <property type="term" value="F:ABC-type transporter activity"/>
    <property type="evidence" value="ECO:0007669"/>
    <property type="project" value="InterPro"/>
</dbReference>
<dbReference type="InterPro" id="IPR011527">
    <property type="entry name" value="ABC1_TM_dom"/>
</dbReference>
<feature type="domain" description="ABC transmembrane type-1" evidence="9">
    <location>
        <begin position="32"/>
        <end position="325"/>
    </location>
</feature>
<dbReference type="PROSITE" id="PS00211">
    <property type="entry name" value="ABC_TRANSPORTER_1"/>
    <property type="match status" value="1"/>
</dbReference>
<evidence type="ECO:0000256" key="3">
    <source>
        <dbReference type="ARBA" id="ARBA00022741"/>
    </source>
</evidence>
<proteinExistence type="predicted"/>
<evidence type="ECO:0000259" key="9">
    <source>
        <dbReference type="PROSITE" id="PS50929"/>
    </source>
</evidence>
<comment type="subcellular location">
    <subcellularLocation>
        <location evidence="1">Cell membrane</location>
        <topology evidence="1">Multi-pass membrane protein</topology>
    </subcellularLocation>
</comment>
<evidence type="ECO:0000256" key="2">
    <source>
        <dbReference type="ARBA" id="ARBA00022692"/>
    </source>
</evidence>
<organism evidence="10 11">
    <name type="scientific">Pseudodesulfovibrio cashew</name>
    <dbReference type="NCBI Taxonomy" id="2678688"/>
    <lineage>
        <taxon>Bacteria</taxon>
        <taxon>Pseudomonadati</taxon>
        <taxon>Thermodesulfobacteriota</taxon>
        <taxon>Desulfovibrionia</taxon>
        <taxon>Desulfovibrionales</taxon>
        <taxon>Desulfovibrionaceae</taxon>
    </lineage>
</organism>
<sequence>MDRSLLLRCYLSKSMFIDTCLFYFREFPRQIVATLLLLLLAGAVESIGAVSIVPLLSALIDGNASNPLMKNIEMVFSHFDVVPSLTNVLVIICAAMVGRAVIFLLAYKQVGYVEAEVATRLRTRLLGGLLRANWSYYIKQPAGKLTYALSTESTLAGRGLRILALALSHIIQAVVYLGVASFFSWQIVLAGIACGSLMMFSLNFLIKRIRAAGLKQTNALNAMNAIFTDALAGVKPLKVMNVERLLVGHIEDQSEQFKEAARKSAMGMGLMSSIQEPFTTVLVAGGLYVGYVLMKIDAALILVMAFYFHRILSRVSSFQQTMQNYGILEGNLISLIGKINEINSQSECRTGKKSVDFQSEVGLRDVSLSYGDRDVLRNFNLSVPMNRITALCGPSGVGKTTTIDLIVGLVRPDEGEVLVDGVPLSDLDMNAWREQIGYVPQEVFLFNDTIRMNITLGRDVEDEEVWRAVDAAGARDFVETSEGGLDGFVGEQGRALSGGQRQRLMIARAVIARPRLLVLDEATSGLDEKTEKSILDSIVRLKDNMAVLIVSHQQAVRTIADEVIVYNGQKRELEG</sequence>
<evidence type="ECO:0000256" key="6">
    <source>
        <dbReference type="ARBA" id="ARBA00023136"/>
    </source>
</evidence>
<dbReference type="GO" id="GO:0016887">
    <property type="term" value="F:ATP hydrolysis activity"/>
    <property type="evidence" value="ECO:0007669"/>
    <property type="project" value="InterPro"/>
</dbReference>
<evidence type="ECO:0000256" key="1">
    <source>
        <dbReference type="ARBA" id="ARBA00004651"/>
    </source>
</evidence>
<dbReference type="EMBL" id="CP046400">
    <property type="protein sequence ID" value="QGY39004.1"/>
    <property type="molecule type" value="Genomic_DNA"/>
</dbReference>
<dbReference type="SUPFAM" id="SSF52540">
    <property type="entry name" value="P-loop containing nucleoside triphosphate hydrolases"/>
    <property type="match status" value="1"/>
</dbReference>
<dbReference type="InterPro" id="IPR017871">
    <property type="entry name" value="ABC_transporter-like_CS"/>
</dbReference>
<dbReference type="SMART" id="SM00382">
    <property type="entry name" value="AAA"/>
    <property type="match status" value="1"/>
</dbReference>
<feature type="domain" description="ABC transporter" evidence="8">
    <location>
        <begin position="361"/>
        <end position="575"/>
    </location>
</feature>
<dbReference type="GO" id="GO:0005886">
    <property type="term" value="C:plasma membrane"/>
    <property type="evidence" value="ECO:0007669"/>
    <property type="project" value="UniProtKB-SubCell"/>
</dbReference>
<dbReference type="PROSITE" id="PS50929">
    <property type="entry name" value="ABC_TM1F"/>
    <property type="match status" value="1"/>
</dbReference>